<accession>A0ABU9LL37</accession>
<dbReference type="RefSeq" id="WP_121176023.1">
    <property type="nucleotide sequence ID" value="NZ_JBCEWA010000007.1"/>
</dbReference>
<keyword evidence="2" id="KW-1185">Reference proteome</keyword>
<organism evidence="1 2">
    <name type="scientific">Kurthia gibsonii</name>
    <dbReference type="NCBI Taxonomy" id="33946"/>
    <lineage>
        <taxon>Bacteria</taxon>
        <taxon>Bacillati</taxon>
        <taxon>Bacillota</taxon>
        <taxon>Bacilli</taxon>
        <taxon>Bacillales</taxon>
        <taxon>Caryophanaceae</taxon>
        <taxon>Kurthia</taxon>
    </lineage>
</organism>
<gene>
    <name evidence="1" type="ORF">AAF454_09980</name>
</gene>
<comment type="caution">
    <text evidence="1">The sequence shown here is derived from an EMBL/GenBank/DDBJ whole genome shotgun (WGS) entry which is preliminary data.</text>
</comment>
<evidence type="ECO:0008006" key="3">
    <source>
        <dbReference type="Google" id="ProtNLM"/>
    </source>
</evidence>
<dbReference type="SUPFAM" id="SSF52540">
    <property type="entry name" value="P-loop containing nucleoside triphosphate hydrolases"/>
    <property type="match status" value="1"/>
</dbReference>
<evidence type="ECO:0000313" key="2">
    <source>
        <dbReference type="Proteomes" id="UP001398420"/>
    </source>
</evidence>
<protein>
    <recommendedName>
        <fullName evidence="3">ATP-binding protein</fullName>
    </recommendedName>
</protein>
<reference evidence="1 2" key="1">
    <citation type="submission" date="2024-04" db="EMBL/GenBank/DDBJ databases">
        <authorList>
            <person name="Wu Y.S."/>
            <person name="Zhang L."/>
        </authorList>
    </citation>
    <scope>NUCLEOTIDE SEQUENCE [LARGE SCALE GENOMIC DNA]</scope>
    <source>
        <strain evidence="1 2">KG-01</strain>
    </source>
</reference>
<sequence>MNVYSFSGPSGTGKSSFALELAHQLEIDAIIDDGLFIMNGCRKAGTSAKFEKSAFKAVKRAIFSDDAHVEEVRVALQEVQPEKLMIIGTSDRMTIRIAERLGVGEIEHFYHIDEYRTSKQMKMAKFIRKTEGKHIMPVPFVEVQQNFFKRLVMKGFEIFSTKKEKIGETTIVQPDFHEDLLVYKTKDFTQSIRQVCEDSPYIMDVTKLQFTLYPLPITKLVLVYSSDETEHMDEKLYMLQQQINQAFDEQFEIEFDTIDLQVEHLASQKKPLKIKKQAAVVEH</sequence>
<proteinExistence type="predicted"/>
<evidence type="ECO:0000313" key="1">
    <source>
        <dbReference type="EMBL" id="MEL5988725.1"/>
    </source>
</evidence>
<dbReference type="EMBL" id="JBCEWA010000007">
    <property type="protein sequence ID" value="MEL5988725.1"/>
    <property type="molecule type" value="Genomic_DNA"/>
</dbReference>
<name>A0ABU9LL37_9BACL</name>
<dbReference type="CDD" id="cd02019">
    <property type="entry name" value="NK"/>
    <property type="match status" value="1"/>
</dbReference>
<dbReference type="InterPro" id="IPR027417">
    <property type="entry name" value="P-loop_NTPase"/>
</dbReference>
<dbReference type="Proteomes" id="UP001398420">
    <property type="component" value="Unassembled WGS sequence"/>
</dbReference>